<keyword evidence="2" id="KW-1185">Reference proteome</keyword>
<comment type="caution">
    <text evidence="1">The sequence shown here is derived from an EMBL/GenBank/DDBJ whole genome shotgun (WGS) entry which is preliminary data.</text>
</comment>
<protein>
    <submittedName>
        <fullName evidence="1">Uncharacterized protein</fullName>
    </submittedName>
</protein>
<feature type="non-terminal residue" evidence="1">
    <location>
        <position position="116"/>
    </location>
</feature>
<dbReference type="OrthoDB" id="1935194at2759"/>
<dbReference type="AlphaFoldDB" id="A0A371FCW4"/>
<accession>A0A371FCW4</accession>
<sequence>EHYISTIRVAQRKRGGPITHRSLDRNQALIKRVASANFTSVIKVAQRKRGGPITHRSLDRNQALIKNSVNIKYHNQSGAAEAWWAHNPQVPGSKPGSDKKVASANFFLPICFLFFY</sequence>
<dbReference type="EMBL" id="QJKJ01009610">
    <property type="protein sequence ID" value="RDX76146.1"/>
    <property type="molecule type" value="Genomic_DNA"/>
</dbReference>
<dbReference type="Proteomes" id="UP000257109">
    <property type="component" value="Unassembled WGS sequence"/>
</dbReference>
<feature type="non-terminal residue" evidence="1">
    <location>
        <position position="1"/>
    </location>
</feature>
<organism evidence="1 2">
    <name type="scientific">Mucuna pruriens</name>
    <name type="common">Velvet bean</name>
    <name type="synonym">Dolichos pruriens</name>
    <dbReference type="NCBI Taxonomy" id="157652"/>
    <lineage>
        <taxon>Eukaryota</taxon>
        <taxon>Viridiplantae</taxon>
        <taxon>Streptophyta</taxon>
        <taxon>Embryophyta</taxon>
        <taxon>Tracheophyta</taxon>
        <taxon>Spermatophyta</taxon>
        <taxon>Magnoliopsida</taxon>
        <taxon>eudicotyledons</taxon>
        <taxon>Gunneridae</taxon>
        <taxon>Pentapetalae</taxon>
        <taxon>rosids</taxon>
        <taxon>fabids</taxon>
        <taxon>Fabales</taxon>
        <taxon>Fabaceae</taxon>
        <taxon>Papilionoideae</taxon>
        <taxon>50 kb inversion clade</taxon>
        <taxon>NPAAA clade</taxon>
        <taxon>indigoferoid/millettioid clade</taxon>
        <taxon>Phaseoleae</taxon>
        <taxon>Mucuna</taxon>
    </lineage>
</organism>
<name>A0A371FCW4_MUCPR</name>
<proteinExistence type="predicted"/>
<evidence type="ECO:0000313" key="2">
    <source>
        <dbReference type="Proteomes" id="UP000257109"/>
    </source>
</evidence>
<gene>
    <name evidence="1" type="ORF">CR513_43899</name>
</gene>
<evidence type="ECO:0000313" key="1">
    <source>
        <dbReference type="EMBL" id="RDX76146.1"/>
    </source>
</evidence>
<reference evidence="1" key="1">
    <citation type="submission" date="2018-05" db="EMBL/GenBank/DDBJ databases">
        <title>Draft genome of Mucuna pruriens seed.</title>
        <authorList>
            <person name="Nnadi N.E."/>
            <person name="Vos R."/>
            <person name="Hasami M.H."/>
            <person name="Devisetty U.K."/>
            <person name="Aguiy J.C."/>
        </authorList>
    </citation>
    <scope>NUCLEOTIDE SEQUENCE [LARGE SCALE GENOMIC DNA]</scope>
    <source>
        <strain evidence="1">JCA_2017</strain>
    </source>
</reference>